<sequence>MGEATRGDRVRSLAGLAVGAGGSLVTAISILPAVVSAAGWGAGTLLLAMLLSALLIAVPVSLGLAIASPRGTRWRWAAVAVAALVVVLVLRPAVGSLDVLWLG</sequence>
<evidence type="ECO:0000313" key="2">
    <source>
        <dbReference type="EMBL" id="VZO39841.1"/>
    </source>
</evidence>
<protein>
    <submittedName>
        <fullName evidence="2">Uncharacterized protein</fullName>
    </submittedName>
</protein>
<proteinExistence type="predicted"/>
<evidence type="ECO:0000313" key="3">
    <source>
        <dbReference type="Proteomes" id="UP000419743"/>
    </source>
</evidence>
<feature type="transmembrane region" description="Helical" evidence="1">
    <location>
        <begin position="74"/>
        <end position="94"/>
    </location>
</feature>
<comment type="caution">
    <text evidence="2">The sequence shown here is derived from an EMBL/GenBank/DDBJ whole genome shotgun (WGS) entry which is preliminary data.</text>
</comment>
<dbReference type="RefSeq" id="WP_156743137.1">
    <property type="nucleotide sequence ID" value="NZ_CACRYJ010000064.1"/>
</dbReference>
<dbReference type="AlphaFoldDB" id="A0A7M4DQU7"/>
<keyword evidence="3" id="KW-1185">Reference proteome</keyword>
<evidence type="ECO:0000256" key="1">
    <source>
        <dbReference type="SAM" id="Phobius"/>
    </source>
</evidence>
<dbReference type="EMBL" id="CACRYJ010000064">
    <property type="protein sequence ID" value="VZO39841.1"/>
    <property type="molecule type" value="Genomic_DNA"/>
</dbReference>
<feature type="transmembrane region" description="Helical" evidence="1">
    <location>
        <begin position="12"/>
        <end position="34"/>
    </location>
</feature>
<keyword evidence="1" id="KW-0812">Transmembrane</keyword>
<keyword evidence="1" id="KW-1133">Transmembrane helix</keyword>
<name>A0A7M4DQU7_9MICO</name>
<keyword evidence="1" id="KW-0472">Membrane</keyword>
<accession>A0A7M4DQU7</accession>
<reference evidence="2 3" key="1">
    <citation type="submission" date="2019-11" db="EMBL/GenBank/DDBJ databases">
        <authorList>
            <person name="Criscuolo A."/>
        </authorList>
    </citation>
    <scope>NUCLEOTIDE SEQUENCE [LARGE SCALE GENOMIC DNA]</scope>
    <source>
        <strain evidence="2">CIP111667</strain>
    </source>
</reference>
<organism evidence="2 3">
    <name type="scientific">Occultella aeris</name>
    <dbReference type="NCBI Taxonomy" id="2761496"/>
    <lineage>
        <taxon>Bacteria</taxon>
        <taxon>Bacillati</taxon>
        <taxon>Actinomycetota</taxon>
        <taxon>Actinomycetes</taxon>
        <taxon>Micrococcales</taxon>
        <taxon>Ruaniaceae</taxon>
        <taxon>Occultella</taxon>
    </lineage>
</organism>
<feature type="transmembrane region" description="Helical" evidence="1">
    <location>
        <begin position="40"/>
        <end position="67"/>
    </location>
</feature>
<dbReference type="Proteomes" id="UP000419743">
    <property type="component" value="Unassembled WGS sequence"/>
</dbReference>
<gene>
    <name evidence="2" type="ORF">HALOF300_04538</name>
</gene>